<organism evidence="2">
    <name type="scientific">Kwoniella dejecticola CBS 10117</name>
    <dbReference type="NCBI Taxonomy" id="1296121"/>
    <lineage>
        <taxon>Eukaryota</taxon>
        <taxon>Fungi</taxon>
        <taxon>Dikarya</taxon>
        <taxon>Basidiomycota</taxon>
        <taxon>Agaricomycotina</taxon>
        <taxon>Tremellomycetes</taxon>
        <taxon>Tremellales</taxon>
        <taxon>Cryptococcaceae</taxon>
        <taxon>Kwoniella</taxon>
    </lineage>
</organism>
<feature type="region of interest" description="Disordered" evidence="1">
    <location>
        <begin position="80"/>
        <end position="103"/>
    </location>
</feature>
<protein>
    <submittedName>
        <fullName evidence="2">Uncharacterized protein</fullName>
    </submittedName>
</protein>
<dbReference type="VEuPathDB" id="FungiDB:I303_00651"/>
<name>A0A1A6AFK7_9TREE</name>
<reference evidence="2" key="1">
    <citation type="submission" date="2013-07" db="EMBL/GenBank/DDBJ databases">
        <title>The Genome Sequence of Cryptococcus dejecticola CBS10117.</title>
        <authorList>
            <consortium name="The Broad Institute Genome Sequencing Platform"/>
            <person name="Cuomo C."/>
            <person name="Litvintseva A."/>
            <person name="Chen Y."/>
            <person name="Heitman J."/>
            <person name="Sun S."/>
            <person name="Springer D."/>
            <person name="Dromer F."/>
            <person name="Young S.K."/>
            <person name="Zeng Q."/>
            <person name="Gargeya S."/>
            <person name="Fitzgerald M."/>
            <person name="Abouelleil A."/>
            <person name="Alvarado L."/>
            <person name="Berlin A.M."/>
            <person name="Chapman S.B."/>
            <person name="Dewar J."/>
            <person name="Goldberg J."/>
            <person name="Griggs A."/>
            <person name="Gujja S."/>
            <person name="Hansen M."/>
            <person name="Howarth C."/>
            <person name="Imamovic A."/>
            <person name="Larimer J."/>
            <person name="McCowan C."/>
            <person name="Murphy C."/>
            <person name="Pearson M."/>
            <person name="Priest M."/>
            <person name="Roberts A."/>
            <person name="Saif S."/>
            <person name="Shea T."/>
            <person name="Sykes S."/>
            <person name="Wortman J."/>
            <person name="Nusbaum C."/>
            <person name="Birren B."/>
        </authorList>
    </citation>
    <scope>NUCLEOTIDE SEQUENCE [LARGE SCALE GENOMIC DNA]</scope>
    <source>
        <strain evidence="2">CBS 10117</strain>
    </source>
</reference>
<dbReference type="EMBL" id="KI894027">
    <property type="protein sequence ID" value="OBR88834.1"/>
    <property type="molecule type" value="Genomic_DNA"/>
</dbReference>
<sequence>MGGCGTQDKELEQHRDMEEWMQKRVWVNRDEIRDRWLFALEAQSRDAVILIHIREQFLLKLPQPGHVVADRDPRSLYLVPPDQPSGFYSEASPYEGSGREGPPAILSIKYASKTKLDHGTH</sequence>
<evidence type="ECO:0000313" key="2">
    <source>
        <dbReference type="EMBL" id="OBR88834.1"/>
    </source>
</evidence>
<accession>A0A1A6AFK7</accession>
<evidence type="ECO:0000256" key="1">
    <source>
        <dbReference type="SAM" id="MobiDB-lite"/>
    </source>
</evidence>
<proteinExistence type="predicted"/>
<gene>
    <name evidence="2" type="ORF">I303_00651</name>
</gene>
<dbReference type="AlphaFoldDB" id="A0A1A6AFK7"/>